<dbReference type="GO" id="GO:0009103">
    <property type="term" value="P:lipopolysaccharide biosynthetic process"/>
    <property type="evidence" value="ECO:0007669"/>
    <property type="project" value="UniProtKB-ARBA"/>
</dbReference>
<name>A0A6N8HW63_9FIRM</name>
<keyword evidence="6 9" id="KW-1133">Transmembrane helix</keyword>
<feature type="domain" description="Glycosyltransferase RgtA/B/C/D-like" evidence="10">
    <location>
        <begin position="66"/>
        <end position="224"/>
    </location>
</feature>
<evidence type="ECO:0000259" key="11">
    <source>
        <dbReference type="Pfam" id="PF24878"/>
    </source>
</evidence>
<feature type="transmembrane region" description="Helical" evidence="9">
    <location>
        <begin position="417"/>
        <end position="437"/>
    </location>
</feature>
<evidence type="ECO:0000256" key="7">
    <source>
        <dbReference type="ARBA" id="ARBA00023136"/>
    </source>
</evidence>
<accession>A0A6N8HW63</accession>
<dbReference type="Pfam" id="PF24878">
    <property type="entry name" value="YkcB_C"/>
    <property type="match status" value="1"/>
</dbReference>
<feature type="transmembrane region" description="Helical" evidence="9">
    <location>
        <begin position="84"/>
        <end position="108"/>
    </location>
</feature>
<evidence type="ECO:0000256" key="4">
    <source>
        <dbReference type="ARBA" id="ARBA00022679"/>
    </source>
</evidence>
<keyword evidence="13" id="KW-1185">Reference proteome</keyword>
<protein>
    <submittedName>
        <fullName evidence="12">Dolichyl-phosphate-mannose-protein mannosyltransferase</fullName>
    </submittedName>
</protein>
<evidence type="ECO:0000256" key="9">
    <source>
        <dbReference type="SAM" id="Phobius"/>
    </source>
</evidence>
<feature type="compositionally biased region" description="Low complexity" evidence="8">
    <location>
        <begin position="280"/>
        <end position="296"/>
    </location>
</feature>
<dbReference type="InterPro" id="IPR056785">
    <property type="entry name" value="YkcA/B-like_C"/>
</dbReference>
<feature type="transmembrane region" description="Helical" evidence="9">
    <location>
        <begin position="389"/>
        <end position="405"/>
    </location>
</feature>
<dbReference type="GO" id="GO:0016763">
    <property type="term" value="F:pentosyltransferase activity"/>
    <property type="evidence" value="ECO:0007669"/>
    <property type="project" value="TreeGrafter"/>
</dbReference>
<feature type="transmembrane region" description="Helical" evidence="9">
    <location>
        <begin position="115"/>
        <end position="133"/>
    </location>
</feature>
<sequence length="750" mass="78708">MKTVRKYREAVLLSLILLLAAFLSVYNIWNLGYGNEFYAASVKSMLTGWKNFFFASLDPGGWITVDKPPVSLWVQTAFAKVFGFYGWSIILPQCLAAVAAAAIIYHVVKRHFGSAAGLISALVLALSPIFIVVSKTNNTDSVLIFFMVLSAWAMMAASDRGQLRCLILSMVFLGIAYNAKTLEAFLILPALYAVYFFGTKIKWRKRIWHLAVATLVLLVVSLSWSVAVDLTPASERPYVDNSTNNSELELALGYNGIQRITGQNRGSSGSAGTNGEMTSPPGMTDDGGQPGQPGEEGTSGGAQDGQISMSSPSLPDQTSDGTNGTEQSGDASSRADGRDSTDGGGFEKGGANGFAGGPGGNGGGGGMFNGGGSAGLLRMFNTTLGGQDSWLLPFGAFSVLAMLLGMRNAEEERRRKLLRGVLMWGGSVVTMVGYFSVSEFFHPYYISAMAPFLAALTGIGAVELWKLYRRGGASGWLLPAAFASTLAVQAAMLVSYQGYSKILIPLICAVTGIPAVLLVALRAFGKNTGGTLAAACVTLGFAGLLIAPAVWTGYSVFSNQMNTSIPSAGPSAEGASMFGQGGGGRQWSGGNTSEEDRRDGRTDTESQDGGTHFGGSFGNQESSSSDSALISFLEQNNTGEKYLVAVQSASEAEPIILATGKPVMAVGGFSGTNRSLTVEKLEQMVKSGELKYYLVGGRGGMSGDSSDEVTKWVEEHGTAVDSTVWSSSSGSGMEGGGSQTLYDLSGYQKG</sequence>
<keyword evidence="4 12" id="KW-0808">Transferase</keyword>
<feature type="compositionally biased region" description="Polar residues" evidence="8">
    <location>
        <begin position="261"/>
        <end position="277"/>
    </location>
</feature>
<feature type="region of interest" description="Disordered" evidence="8">
    <location>
        <begin position="723"/>
        <end position="750"/>
    </location>
</feature>
<dbReference type="GO" id="GO:0010041">
    <property type="term" value="P:response to iron(III) ion"/>
    <property type="evidence" value="ECO:0007669"/>
    <property type="project" value="TreeGrafter"/>
</dbReference>
<keyword evidence="3 12" id="KW-0328">Glycosyltransferase</keyword>
<comment type="caution">
    <text evidence="12">The sequence shown here is derived from an EMBL/GenBank/DDBJ whole genome shotgun (WGS) entry which is preliminary data.</text>
</comment>
<feature type="transmembrane region" description="Helical" evidence="9">
    <location>
        <begin position="443"/>
        <end position="464"/>
    </location>
</feature>
<feature type="region of interest" description="Disordered" evidence="8">
    <location>
        <begin position="568"/>
        <end position="623"/>
    </location>
</feature>
<dbReference type="PANTHER" id="PTHR33908">
    <property type="entry name" value="MANNOSYLTRANSFERASE YKCB-RELATED"/>
    <property type="match status" value="1"/>
</dbReference>
<feature type="transmembrane region" description="Helical" evidence="9">
    <location>
        <begin position="208"/>
        <end position="227"/>
    </location>
</feature>
<feature type="transmembrane region" description="Helical" evidence="9">
    <location>
        <begin position="139"/>
        <end position="156"/>
    </location>
</feature>
<feature type="compositionally biased region" description="Basic and acidic residues" evidence="8">
    <location>
        <begin position="594"/>
        <end position="604"/>
    </location>
</feature>
<dbReference type="InterPro" id="IPR038731">
    <property type="entry name" value="RgtA/B/C-like"/>
</dbReference>
<keyword evidence="7 9" id="KW-0472">Membrane</keyword>
<dbReference type="RefSeq" id="WP_156989593.1">
    <property type="nucleotide sequence ID" value="NZ_VWXL01000010.1"/>
</dbReference>
<dbReference type="AlphaFoldDB" id="A0A6N8HW63"/>
<feature type="domain" description="Putative mannosyltransferase YkcA/B-like C-terminal" evidence="11">
    <location>
        <begin position="629"/>
        <end position="716"/>
    </location>
</feature>
<keyword evidence="2" id="KW-1003">Cell membrane</keyword>
<evidence type="ECO:0000313" key="12">
    <source>
        <dbReference type="EMBL" id="MVB09633.1"/>
    </source>
</evidence>
<dbReference type="Pfam" id="PF13231">
    <property type="entry name" value="PMT_2"/>
    <property type="match status" value="1"/>
</dbReference>
<feature type="region of interest" description="Disordered" evidence="8">
    <location>
        <begin position="261"/>
        <end position="358"/>
    </location>
</feature>
<evidence type="ECO:0000256" key="8">
    <source>
        <dbReference type="SAM" id="MobiDB-lite"/>
    </source>
</evidence>
<comment type="subcellular location">
    <subcellularLocation>
        <location evidence="1">Cell membrane</location>
        <topology evidence="1">Multi-pass membrane protein</topology>
    </subcellularLocation>
</comment>
<feature type="transmembrane region" description="Helical" evidence="9">
    <location>
        <begin position="532"/>
        <end position="554"/>
    </location>
</feature>
<proteinExistence type="predicted"/>
<feature type="transmembrane region" description="Helical" evidence="9">
    <location>
        <begin position="476"/>
        <end position="496"/>
    </location>
</feature>
<reference evidence="12 13" key="1">
    <citation type="submission" date="2019-09" db="EMBL/GenBank/DDBJ databases">
        <title>Genome sequence of Clostridium sp. EA1.</title>
        <authorList>
            <person name="Poehlein A."/>
            <person name="Bengelsdorf F.R."/>
            <person name="Daniel R."/>
        </authorList>
    </citation>
    <scope>NUCLEOTIDE SEQUENCE [LARGE SCALE GENOMIC DNA]</scope>
    <source>
        <strain evidence="12 13">EA1</strain>
    </source>
</reference>
<dbReference type="PANTHER" id="PTHR33908:SF3">
    <property type="entry name" value="UNDECAPRENYL PHOSPHATE-ALPHA-4-AMINO-4-DEOXY-L-ARABINOSE ARABINOSYL TRANSFERASE"/>
    <property type="match status" value="1"/>
</dbReference>
<keyword evidence="5 9" id="KW-0812">Transmembrane</keyword>
<dbReference type="EMBL" id="VWXL01000010">
    <property type="protein sequence ID" value="MVB09633.1"/>
    <property type="molecule type" value="Genomic_DNA"/>
</dbReference>
<evidence type="ECO:0000256" key="6">
    <source>
        <dbReference type="ARBA" id="ARBA00022989"/>
    </source>
</evidence>
<gene>
    <name evidence="12" type="ORF">CAFE_02940</name>
</gene>
<feature type="compositionally biased region" description="Polar residues" evidence="8">
    <location>
        <begin position="305"/>
        <end position="331"/>
    </location>
</feature>
<organism evidence="12 13">
    <name type="scientific">Caproicibacter fermentans</name>
    <dbReference type="NCBI Taxonomy" id="2576756"/>
    <lineage>
        <taxon>Bacteria</taxon>
        <taxon>Bacillati</taxon>
        <taxon>Bacillota</taxon>
        <taxon>Clostridia</taxon>
        <taxon>Eubacteriales</taxon>
        <taxon>Acutalibacteraceae</taxon>
        <taxon>Caproicibacter</taxon>
    </lineage>
</organism>
<evidence type="ECO:0000256" key="2">
    <source>
        <dbReference type="ARBA" id="ARBA00022475"/>
    </source>
</evidence>
<feature type="transmembrane region" description="Helical" evidence="9">
    <location>
        <begin position="12"/>
        <end position="29"/>
    </location>
</feature>
<evidence type="ECO:0000256" key="3">
    <source>
        <dbReference type="ARBA" id="ARBA00022676"/>
    </source>
</evidence>
<evidence type="ECO:0000256" key="5">
    <source>
        <dbReference type="ARBA" id="ARBA00022692"/>
    </source>
</evidence>
<dbReference type="GO" id="GO:0005886">
    <property type="term" value="C:plasma membrane"/>
    <property type="evidence" value="ECO:0007669"/>
    <property type="project" value="UniProtKB-SubCell"/>
</dbReference>
<dbReference type="InterPro" id="IPR050297">
    <property type="entry name" value="LipidA_mod_glycosyltrf_83"/>
</dbReference>
<dbReference type="Proteomes" id="UP000469440">
    <property type="component" value="Unassembled WGS sequence"/>
</dbReference>
<dbReference type="OrthoDB" id="9810398at2"/>
<evidence type="ECO:0000313" key="13">
    <source>
        <dbReference type="Proteomes" id="UP000469440"/>
    </source>
</evidence>
<feature type="transmembrane region" description="Helical" evidence="9">
    <location>
        <begin position="502"/>
        <end position="520"/>
    </location>
</feature>
<evidence type="ECO:0000256" key="1">
    <source>
        <dbReference type="ARBA" id="ARBA00004651"/>
    </source>
</evidence>
<evidence type="ECO:0000259" key="10">
    <source>
        <dbReference type="Pfam" id="PF13231"/>
    </source>
</evidence>
<feature type="compositionally biased region" description="Gly residues" evidence="8">
    <location>
        <begin position="342"/>
        <end position="358"/>
    </location>
</feature>